<evidence type="ECO:0000256" key="6">
    <source>
        <dbReference type="ARBA" id="ARBA00022840"/>
    </source>
</evidence>
<dbReference type="InterPro" id="IPR003395">
    <property type="entry name" value="RecF/RecN/SMC_N"/>
</dbReference>
<accession>A0ABY3YKL0</accession>
<protein>
    <recommendedName>
        <fullName evidence="3 9">DNA repair protein RecN</fullName>
    </recommendedName>
    <alternativeName>
        <fullName evidence="8 9">Recombination protein N</fullName>
    </alternativeName>
</protein>
<evidence type="ECO:0000313" key="13">
    <source>
        <dbReference type="Proteomes" id="UP000829476"/>
    </source>
</evidence>
<dbReference type="Pfam" id="PF02463">
    <property type="entry name" value="SMC_N"/>
    <property type="match status" value="1"/>
</dbReference>
<dbReference type="RefSeq" id="WP_242936635.1">
    <property type="nucleotide sequence ID" value="NZ_CP094326.1"/>
</dbReference>
<dbReference type="PANTHER" id="PTHR11059:SF0">
    <property type="entry name" value="DNA REPAIR PROTEIN RECN"/>
    <property type="match status" value="1"/>
</dbReference>
<evidence type="ECO:0000256" key="8">
    <source>
        <dbReference type="ARBA" id="ARBA00033408"/>
    </source>
</evidence>
<dbReference type="EMBL" id="CP094326">
    <property type="protein sequence ID" value="UNY98228.1"/>
    <property type="molecule type" value="Genomic_DNA"/>
</dbReference>
<comment type="function">
    <text evidence="1 9">May be involved in recombinational repair of damaged DNA.</text>
</comment>
<dbReference type="InterPro" id="IPR004604">
    <property type="entry name" value="DNA_recomb/repair_RecN"/>
</dbReference>
<dbReference type="PANTHER" id="PTHR11059">
    <property type="entry name" value="DNA REPAIR PROTEIN RECN"/>
    <property type="match status" value="1"/>
</dbReference>
<dbReference type="InterPro" id="IPR027417">
    <property type="entry name" value="P-loop_NTPase"/>
</dbReference>
<dbReference type="NCBIfam" id="TIGR00634">
    <property type="entry name" value="recN"/>
    <property type="match status" value="1"/>
</dbReference>
<sequence>MLRNLSIKNYALIDTLQVDFENGLNIITGETGAGKSILLGGLSLVLGNRADLSSIKEKEKKCVIEATFNISEYSLQSFFEAEDLDYETTTIIRREILPSGKSRAFINDTPVTLTVLSSLGARLVDIHSQHQTLQLTDNSYQFKIIDAVAGNDEILKSYKKILSSYYKAKKELQKLIDFQQEANKEHDYNTFLLNELKEADLKAGMLEELETTYEKLNNVEEIGEKLVYAAQLLNEEQIGLISNMAELKTTLGKLTPYGKQYELLYNRINSVLIEVDDAAGEIENLRESLDVDPKTLEQVSSRLQQIYALQKKHNVLDIQELLEIQNNLGLRVAKTENLETEIKEAQLKVLDIEKELDVLADNIHKKRKKVIPDLTGYLENVLQTLGMQNAQFEINVNGINSYLANGKDDLQFLFSANKGTSFEELKKVASGGELSRIMLTIKSLLARHTKLPTIMFDEIDTGVSGEVSNKMGDIMKQMSENMQVFTITHLPQVAAKGDVHYKVYKIDDEDKTSTNLVRLNKEERLREIAEMLGGKDISTSALEHAKQLLN</sequence>
<evidence type="ECO:0000256" key="7">
    <source>
        <dbReference type="ARBA" id="ARBA00023204"/>
    </source>
</evidence>
<comment type="similarity">
    <text evidence="2 9">Belongs to the RecN family.</text>
</comment>
<evidence type="ECO:0000313" key="12">
    <source>
        <dbReference type="EMBL" id="UNY98228.1"/>
    </source>
</evidence>
<evidence type="ECO:0000256" key="4">
    <source>
        <dbReference type="ARBA" id="ARBA00022741"/>
    </source>
</evidence>
<dbReference type="Gene3D" id="3.40.50.300">
    <property type="entry name" value="P-loop containing nucleotide triphosphate hydrolases"/>
    <property type="match status" value="2"/>
</dbReference>
<organism evidence="12 13">
    <name type="scientific">Zhouia spongiae</name>
    <dbReference type="NCBI Taxonomy" id="2202721"/>
    <lineage>
        <taxon>Bacteria</taxon>
        <taxon>Pseudomonadati</taxon>
        <taxon>Bacteroidota</taxon>
        <taxon>Flavobacteriia</taxon>
        <taxon>Flavobacteriales</taxon>
        <taxon>Flavobacteriaceae</taxon>
        <taxon>Zhouia</taxon>
    </lineage>
</organism>
<evidence type="ECO:0000256" key="10">
    <source>
        <dbReference type="SAM" id="Coils"/>
    </source>
</evidence>
<evidence type="ECO:0000259" key="11">
    <source>
        <dbReference type="Pfam" id="PF02463"/>
    </source>
</evidence>
<evidence type="ECO:0000256" key="9">
    <source>
        <dbReference type="PIRNR" id="PIRNR003128"/>
    </source>
</evidence>
<keyword evidence="13" id="KW-1185">Reference proteome</keyword>
<reference evidence="12 13" key="1">
    <citation type="journal article" date="2018" name="Int. J. Syst. Evol. Microbiol.">
        <title>Zhouia spongiae sp. nov., isolated from a marine sponge.</title>
        <authorList>
            <person name="Zhuang L."/>
            <person name="Lin B."/>
            <person name="Qin F."/>
            <person name="Luo L."/>
        </authorList>
    </citation>
    <scope>NUCLEOTIDE SEQUENCE [LARGE SCALE GENOMIC DNA]</scope>
    <source>
        <strain evidence="12 13">HN-Y44</strain>
    </source>
</reference>
<dbReference type="Proteomes" id="UP000829476">
    <property type="component" value="Chromosome"/>
</dbReference>
<feature type="domain" description="RecF/RecN/SMC N-terminal" evidence="11">
    <location>
        <begin position="2"/>
        <end position="508"/>
    </location>
</feature>
<evidence type="ECO:0000256" key="2">
    <source>
        <dbReference type="ARBA" id="ARBA00009441"/>
    </source>
</evidence>
<gene>
    <name evidence="12" type="primary">recN</name>
    <name evidence="12" type="ORF">MQE36_14190</name>
</gene>
<keyword evidence="10" id="KW-0175">Coiled coil</keyword>
<dbReference type="SUPFAM" id="SSF52540">
    <property type="entry name" value="P-loop containing nucleoside triphosphate hydrolases"/>
    <property type="match status" value="1"/>
</dbReference>
<keyword evidence="6" id="KW-0067">ATP-binding</keyword>
<dbReference type="PIRSF" id="PIRSF003128">
    <property type="entry name" value="RecN"/>
    <property type="match status" value="1"/>
</dbReference>
<keyword evidence="4" id="KW-0547">Nucleotide-binding</keyword>
<proteinExistence type="inferred from homology"/>
<evidence type="ECO:0000256" key="1">
    <source>
        <dbReference type="ARBA" id="ARBA00003618"/>
    </source>
</evidence>
<evidence type="ECO:0000256" key="3">
    <source>
        <dbReference type="ARBA" id="ARBA00021315"/>
    </source>
</evidence>
<dbReference type="CDD" id="cd03241">
    <property type="entry name" value="ABC_RecN"/>
    <property type="match status" value="2"/>
</dbReference>
<keyword evidence="5 9" id="KW-0227">DNA damage</keyword>
<name>A0ABY3YKL0_9FLAO</name>
<keyword evidence="7 9" id="KW-0234">DNA repair</keyword>
<feature type="coiled-coil region" evidence="10">
    <location>
        <begin position="335"/>
        <end position="362"/>
    </location>
</feature>
<evidence type="ECO:0000256" key="5">
    <source>
        <dbReference type="ARBA" id="ARBA00022763"/>
    </source>
</evidence>